<protein>
    <submittedName>
        <fullName evidence="1">Uncharacterized protein</fullName>
    </submittedName>
</protein>
<evidence type="ECO:0000313" key="2">
    <source>
        <dbReference type="Proteomes" id="UP000623795"/>
    </source>
</evidence>
<accession>A0ABX1PY48</accession>
<name>A0ABX1PY48_9RHOO</name>
<keyword evidence="2" id="KW-1185">Reference proteome</keyword>
<dbReference type="EMBL" id="WTVN01000004">
    <property type="protein sequence ID" value="NMG43041.1"/>
    <property type="molecule type" value="Genomic_DNA"/>
</dbReference>
<sequence length="181" mass="20544">MLVNLDLLRAIAQPAPNGQPGHRVSAQFRADKNAVDLFFNSSSGYRAQYLQDVHLGDKANRFTIEALEPALYEAIRLVPNNDKLLQIFEASLAHPWAKVWIHQGPWLLWSKRIERVLIVPSWQAELGSQDKRRRKLARWGALAPEETRFILKGGYVDSGTLLMSGKSAETRRQEIHCLGFT</sequence>
<proteinExistence type="predicted"/>
<dbReference type="RefSeq" id="WP_169254949.1">
    <property type="nucleotide sequence ID" value="NZ_WTVN01000004.1"/>
</dbReference>
<reference evidence="1 2" key="1">
    <citation type="submission" date="2019-12" db="EMBL/GenBank/DDBJ databases">
        <title>Comparative genomics gives insights into the taxonomy of the Azoarcus-Aromatoleum group and reveals separate origins of nif in the plant-associated Azoarcus and non-plant-associated Aromatoleum sub-groups.</title>
        <authorList>
            <person name="Lafos M."/>
            <person name="Maluk M."/>
            <person name="Batista M."/>
            <person name="Junghare M."/>
            <person name="Carmona M."/>
            <person name="Faoro H."/>
            <person name="Cruz L.M."/>
            <person name="Battistoni F."/>
            <person name="De Souza E."/>
            <person name="Pedrosa F."/>
            <person name="Chen W.-M."/>
            <person name="Poole P.S."/>
            <person name="Dixon R.A."/>
            <person name="James E.K."/>
        </authorList>
    </citation>
    <scope>NUCLEOTIDE SEQUENCE [LARGE SCALE GENOMIC DNA]</scope>
    <source>
        <strain evidence="1 2">Td21</strain>
    </source>
</reference>
<organism evidence="1 2">
    <name type="scientific">Aromatoleum toluvorans</name>
    <dbReference type="NCBI Taxonomy" id="92002"/>
    <lineage>
        <taxon>Bacteria</taxon>
        <taxon>Pseudomonadati</taxon>
        <taxon>Pseudomonadota</taxon>
        <taxon>Betaproteobacteria</taxon>
        <taxon>Rhodocyclales</taxon>
        <taxon>Rhodocyclaceae</taxon>
        <taxon>Aromatoleum</taxon>
    </lineage>
</organism>
<comment type="caution">
    <text evidence="1">The sequence shown here is derived from an EMBL/GenBank/DDBJ whole genome shotgun (WGS) entry which is preliminary data.</text>
</comment>
<dbReference type="Proteomes" id="UP000623795">
    <property type="component" value="Unassembled WGS sequence"/>
</dbReference>
<evidence type="ECO:0000313" key="1">
    <source>
        <dbReference type="EMBL" id="NMG43041.1"/>
    </source>
</evidence>
<gene>
    <name evidence="1" type="ORF">GPA22_04770</name>
</gene>